<feature type="region of interest" description="Disordered" evidence="1">
    <location>
        <begin position="24"/>
        <end position="43"/>
    </location>
</feature>
<protein>
    <submittedName>
        <fullName evidence="2">Uncharacterized protein</fullName>
    </submittedName>
</protein>
<sequence length="431" mass="49547">MALYTTQQELEALIADYRRDLERRESPHRGSLKSRPSLVQQKPGLPSHVCRLWGSLITQSSSLWTCIALGDHNEDEETVFAYLQTVIQRAGSRRLSLSINSDSNFLVAYELLKTVLKVAGRAEWCSMCYESDKIDGFLRRQSRRRACQEPVPYMHRARCRDFRVGLARRSDRHAALCATAFIDPRLSSGSPHHKYVLAPWNQLTNLNLGADMDSLRYLSILQRIYSKAVERDQILLPNLKQLQLTAYEAPALIPWNLQCPALRDATFNYDRNYDEDECSQLISFIGSRGSTLQKLRVPGLVTDSFDEIQDDLKALEELTIFGPFGWPDSIEYTGAKCYSSGVRAFFRSLVDHPTALPRLKILRILDQRLEEKVIVESYVVRFIDSRMAAKDQVSPLQQVVVELDLDCSHEQMERRKKCREWHAQGIRVDFM</sequence>
<evidence type="ECO:0000256" key="1">
    <source>
        <dbReference type="SAM" id="MobiDB-lite"/>
    </source>
</evidence>
<keyword evidence="3" id="KW-1185">Reference proteome</keyword>
<dbReference type="OrthoDB" id="10489603at2759"/>
<organism evidence="2 3">
    <name type="scientific">Cyclocybe aegerita</name>
    <name type="common">Black poplar mushroom</name>
    <name type="synonym">Agrocybe aegerita</name>
    <dbReference type="NCBI Taxonomy" id="1973307"/>
    <lineage>
        <taxon>Eukaryota</taxon>
        <taxon>Fungi</taxon>
        <taxon>Dikarya</taxon>
        <taxon>Basidiomycota</taxon>
        <taxon>Agaricomycotina</taxon>
        <taxon>Agaricomycetes</taxon>
        <taxon>Agaricomycetidae</taxon>
        <taxon>Agaricales</taxon>
        <taxon>Agaricineae</taxon>
        <taxon>Bolbitiaceae</taxon>
        <taxon>Cyclocybe</taxon>
    </lineage>
</organism>
<proteinExistence type="predicted"/>
<evidence type="ECO:0000313" key="3">
    <source>
        <dbReference type="Proteomes" id="UP000467700"/>
    </source>
</evidence>
<name>A0A8S0XRW1_CYCAE</name>
<accession>A0A8S0XRW1</accession>
<gene>
    <name evidence="2" type="ORF">AAE3_LOCUS12055</name>
</gene>
<reference evidence="2 3" key="1">
    <citation type="submission" date="2020-01" db="EMBL/GenBank/DDBJ databases">
        <authorList>
            <person name="Gupta K D."/>
        </authorList>
    </citation>
    <scope>NUCLEOTIDE SEQUENCE [LARGE SCALE GENOMIC DNA]</scope>
</reference>
<dbReference type="EMBL" id="CACVBS010000080">
    <property type="protein sequence ID" value="CAA7269813.1"/>
    <property type="molecule type" value="Genomic_DNA"/>
</dbReference>
<comment type="caution">
    <text evidence="2">The sequence shown here is derived from an EMBL/GenBank/DDBJ whole genome shotgun (WGS) entry which is preliminary data.</text>
</comment>
<dbReference type="Proteomes" id="UP000467700">
    <property type="component" value="Unassembled WGS sequence"/>
</dbReference>
<evidence type="ECO:0000313" key="2">
    <source>
        <dbReference type="EMBL" id="CAA7269813.1"/>
    </source>
</evidence>
<dbReference type="AlphaFoldDB" id="A0A8S0XRW1"/>